<dbReference type="EMBL" id="CP147846">
    <property type="protein sequence ID" value="WXG69391.1"/>
    <property type="molecule type" value="Genomic_DNA"/>
</dbReference>
<dbReference type="Gene3D" id="1.10.10.10">
    <property type="entry name" value="Winged helix-like DNA-binding domain superfamily/Winged helix DNA-binding domain"/>
    <property type="match status" value="1"/>
</dbReference>
<evidence type="ECO:0000313" key="3">
    <source>
        <dbReference type="Proteomes" id="UP001432000"/>
    </source>
</evidence>
<dbReference type="InterPro" id="IPR036388">
    <property type="entry name" value="WH-like_DNA-bd_sf"/>
</dbReference>
<dbReference type="RefSeq" id="WP_338890150.1">
    <property type="nucleotide sequence ID" value="NZ_CP147846.1"/>
</dbReference>
<dbReference type="Pfam" id="PF03861">
    <property type="entry name" value="ANTAR"/>
    <property type="match status" value="1"/>
</dbReference>
<evidence type="ECO:0000313" key="2">
    <source>
        <dbReference type="EMBL" id="WXG69391.1"/>
    </source>
</evidence>
<dbReference type="Proteomes" id="UP001432000">
    <property type="component" value="Chromosome"/>
</dbReference>
<protein>
    <submittedName>
        <fullName evidence="2">ANTAR domain-containing protein</fullName>
    </submittedName>
</protein>
<accession>A0ABZ2PJP0</accession>
<proteinExistence type="predicted"/>
<reference evidence="2 3" key="1">
    <citation type="submission" date="2024-03" db="EMBL/GenBank/DDBJ databases">
        <title>Natural products discovery in diverse microorganisms through a two-stage MS feature dereplication strategy.</title>
        <authorList>
            <person name="Zhang R."/>
        </authorList>
    </citation>
    <scope>NUCLEOTIDE SEQUENCE [LARGE SCALE GENOMIC DNA]</scope>
    <source>
        <strain evidence="2 3">18930</strain>
    </source>
</reference>
<name>A0ABZ2PJP0_9NOCA</name>
<evidence type="ECO:0000259" key="1">
    <source>
        <dbReference type="SMART" id="SM01012"/>
    </source>
</evidence>
<keyword evidence="3" id="KW-1185">Reference proteome</keyword>
<dbReference type="InterPro" id="IPR005561">
    <property type="entry name" value="ANTAR"/>
</dbReference>
<feature type="domain" description="ANTAR" evidence="1">
    <location>
        <begin position="74"/>
        <end position="129"/>
    </location>
</feature>
<gene>
    <name evidence="2" type="ORF">WDS16_02175</name>
</gene>
<sequence>MGGVGFDAAAHGISGIRAFPIRQGAEAVGAVVVGTSLPWINENVERDTMGIQVLGDLVGVALSLAADEPTRARLSTEVRARTESVASVEQAAGVVAERHGLTVDVATDMLHGISFRTGSSVTEVSLRVLGGEPIAVVAEAGDTD</sequence>
<organism evidence="2 3">
    <name type="scientific">Rhodococcus sovatensis</name>
    <dbReference type="NCBI Taxonomy" id="1805840"/>
    <lineage>
        <taxon>Bacteria</taxon>
        <taxon>Bacillati</taxon>
        <taxon>Actinomycetota</taxon>
        <taxon>Actinomycetes</taxon>
        <taxon>Mycobacteriales</taxon>
        <taxon>Nocardiaceae</taxon>
        <taxon>Rhodococcus</taxon>
    </lineage>
</organism>
<dbReference type="SMART" id="SM01012">
    <property type="entry name" value="ANTAR"/>
    <property type="match status" value="1"/>
</dbReference>